<evidence type="ECO:0000313" key="4">
    <source>
        <dbReference type="WBParaSite" id="SVE_1948800.1"/>
    </source>
</evidence>
<organism evidence="3 4">
    <name type="scientific">Strongyloides venezuelensis</name>
    <name type="common">Threadworm</name>
    <dbReference type="NCBI Taxonomy" id="75913"/>
    <lineage>
        <taxon>Eukaryota</taxon>
        <taxon>Metazoa</taxon>
        <taxon>Ecdysozoa</taxon>
        <taxon>Nematoda</taxon>
        <taxon>Chromadorea</taxon>
        <taxon>Rhabditida</taxon>
        <taxon>Tylenchina</taxon>
        <taxon>Panagrolaimomorpha</taxon>
        <taxon>Strongyloidoidea</taxon>
        <taxon>Strongyloididae</taxon>
        <taxon>Strongyloides</taxon>
    </lineage>
</organism>
<dbReference type="InterPro" id="IPR035914">
    <property type="entry name" value="Sperma_CUB_dom_sf"/>
</dbReference>
<protein>
    <submittedName>
        <fullName evidence="4">CUB domain-containing protein</fullName>
    </submittedName>
</protein>
<proteinExistence type="predicted"/>
<dbReference type="Proteomes" id="UP000035680">
    <property type="component" value="Unassembled WGS sequence"/>
</dbReference>
<dbReference type="SUPFAM" id="SSF49854">
    <property type="entry name" value="Spermadhesin, CUB domain"/>
    <property type="match status" value="1"/>
</dbReference>
<name>A0A0K0G428_STRVS</name>
<dbReference type="Gene3D" id="2.60.120.290">
    <property type="entry name" value="Spermadhesin, CUB domain"/>
    <property type="match status" value="1"/>
</dbReference>
<feature type="domain" description="CUB" evidence="2">
    <location>
        <begin position="40"/>
        <end position="113"/>
    </location>
</feature>
<dbReference type="AlphaFoldDB" id="A0A0K0G428"/>
<dbReference type="Pfam" id="PF00431">
    <property type="entry name" value="CUB"/>
    <property type="match status" value="1"/>
</dbReference>
<keyword evidence="3" id="KW-1185">Reference proteome</keyword>
<evidence type="ECO:0000259" key="2">
    <source>
        <dbReference type="Pfam" id="PF00431"/>
    </source>
</evidence>
<keyword evidence="1" id="KW-1015">Disulfide bond</keyword>
<accession>A0A0K0G428</accession>
<reference evidence="3" key="1">
    <citation type="submission" date="2014-07" db="EMBL/GenBank/DDBJ databases">
        <authorList>
            <person name="Martin A.A"/>
            <person name="De Silva N."/>
        </authorList>
    </citation>
    <scope>NUCLEOTIDE SEQUENCE</scope>
</reference>
<dbReference type="InterPro" id="IPR000859">
    <property type="entry name" value="CUB_dom"/>
</dbReference>
<evidence type="ECO:0000256" key="1">
    <source>
        <dbReference type="ARBA" id="ARBA00023157"/>
    </source>
</evidence>
<dbReference type="WBParaSite" id="SVE_1948800.1">
    <property type="protein sequence ID" value="SVE_1948800.1"/>
    <property type="gene ID" value="SVE_1948800"/>
</dbReference>
<evidence type="ECO:0000313" key="3">
    <source>
        <dbReference type="Proteomes" id="UP000035680"/>
    </source>
</evidence>
<reference evidence="4" key="2">
    <citation type="submission" date="2015-08" db="UniProtKB">
        <authorList>
            <consortium name="WormBaseParasite"/>
        </authorList>
    </citation>
    <scope>IDENTIFICATION</scope>
</reference>
<sequence>MPTIFTGKECTDLSLLDNKCGKRLLDVDKTKDEHLTVSGMKTCYYRLTASIEDKVQLYIEKTDLIDSEVCNPDQGLEIKFVADKSVSGAVLCGENSEEIIKSENNVLYIKYVGLTHNSTVKIKYRDVE</sequence>